<dbReference type="Proteomes" id="UP001597231">
    <property type="component" value="Unassembled WGS sequence"/>
</dbReference>
<feature type="domain" description="RNA polymerase sigma factor 70 region 4 type 2" evidence="7">
    <location>
        <begin position="106"/>
        <end position="156"/>
    </location>
</feature>
<dbReference type="InterPro" id="IPR013325">
    <property type="entry name" value="RNA_pol_sigma_r2"/>
</dbReference>
<protein>
    <submittedName>
        <fullName evidence="8">RNA polymerase sigma factor</fullName>
    </submittedName>
</protein>
<dbReference type="InterPro" id="IPR039425">
    <property type="entry name" value="RNA_pol_sigma-70-like"/>
</dbReference>
<evidence type="ECO:0000313" key="8">
    <source>
        <dbReference type="EMBL" id="MFD1204316.1"/>
    </source>
</evidence>
<evidence type="ECO:0000256" key="3">
    <source>
        <dbReference type="ARBA" id="ARBA00023082"/>
    </source>
</evidence>
<dbReference type="InterPro" id="IPR013249">
    <property type="entry name" value="RNA_pol_sigma70_r4_t2"/>
</dbReference>
<dbReference type="PANTHER" id="PTHR43133">
    <property type="entry name" value="RNA POLYMERASE ECF-TYPE SIGMA FACTO"/>
    <property type="match status" value="1"/>
</dbReference>
<dbReference type="NCBIfam" id="TIGR02937">
    <property type="entry name" value="sigma70-ECF"/>
    <property type="match status" value="1"/>
</dbReference>
<dbReference type="InterPro" id="IPR036388">
    <property type="entry name" value="WH-like_DNA-bd_sf"/>
</dbReference>
<proteinExistence type="inferred from homology"/>
<dbReference type="InterPro" id="IPR007627">
    <property type="entry name" value="RNA_pol_sigma70_r2"/>
</dbReference>
<evidence type="ECO:0000256" key="4">
    <source>
        <dbReference type="ARBA" id="ARBA00023125"/>
    </source>
</evidence>
<dbReference type="Pfam" id="PF08281">
    <property type="entry name" value="Sigma70_r4_2"/>
    <property type="match status" value="1"/>
</dbReference>
<reference evidence="9" key="1">
    <citation type="journal article" date="2019" name="Int. J. Syst. Evol. Microbiol.">
        <title>The Global Catalogue of Microorganisms (GCM) 10K type strain sequencing project: providing services to taxonomists for standard genome sequencing and annotation.</title>
        <authorList>
            <consortium name="The Broad Institute Genomics Platform"/>
            <consortium name="The Broad Institute Genome Sequencing Center for Infectious Disease"/>
            <person name="Wu L."/>
            <person name="Ma J."/>
        </authorList>
    </citation>
    <scope>NUCLEOTIDE SEQUENCE [LARGE SCALE GENOMIC DNA]</scope>
    <source>
        <strain evidence="9">CCUG 53915</strain>
    </source>
</reference>
<dbReference type="CDD" id="cd06171">
    <property type="entry name" value="Sigma70_r4"/>
    <property type="match status" value="1"/>
</dbReference>
<accession>A0ABW3TU63</accession>
<keyword evidence="5" id="KW-0804">Transcription</keyword>
<dbReference type="PANTHER" id="PTHR43133:SF8">
    <property type="entry name" value="RNA POLYMERASE SIGMA FACTOR HI_1459-RELATED"/>
    <property type="match status" value="1"/>
</dbReference>
<keyword evidence="4" id="KW-0238">DNA-binding</keyword>
<gene>
    <name evidence="8" type="ORF">ACFQ38_04130</name>
</gene>
<evidence type="ECO:0000256" key="5">
    <source>
        <dbReference type="ARBA" id="ARBA00023163"/>
    </source>
</evidence>
<organism evidence="8 9">
    <name type="scientific">Sporosarcina contaminans</name>
    <dbReference type="NCBI Taxonomy" id="633403"/>
    <lineage>
        <taxon>Bacteria</taxon>
        <taxon>Bacillati</taxon>
        <taxon>Bacillota</taxon>
        <taxon>Bacilli</taxon>
        <taxon>Bacillales</taxon>
        <taxon>Caryophanaceae</taxon>
        <taxon>Sporosarcina</taxon>
    </lineage>
</organism>
<dbReference type="RefSeq" id="WP_336823934.1">
    <property type="nucleotide sequence ID" value="NZ_JBHTLT010000020.1"/>
</dbReference>
<evidence type="ECO:0000259" key="7">
    <source>
        <dbReference type="Pfam" id="PF08281"/>
    </source>
</evidence>
<evidence type="ECO:0000259" key="6">
    <source>
        <dbReference type="Pfam" id="PF04542"/>
    </source>
</evidence>
<dbReference type="SUPFAM" id="SSF88659">
    <property type="entry name" value="Sigma3 and sigma4 domains of RNA polymerase sigma factors"/>
    <property type="match status" value="1"/>
</dbReference>
<evidence type="ECO:0000313" key="9">
    <source>
        <dbReference type="Proteomes" id="UP001597231"/>
    </source>
</evidence>
<keyword evidence="9" id="KW-1185">Reference proteome</keyword>
<dbReference type="SUPFAM" id="SSF88946">
    <property type="entry name" value="Sigma2 domain of RNA polymerase sigma factors"/>
    <property type="match status" value="1"/>
</dbReference>
<dbReference type="Gene3D" id="1.10.10.10">
    <property type="entry name" value="Winged helix-like DNA-binding domain superfamily/Winged helix DNA-binding domain"/>
    <property type="match status" value="1"/>
</dbReference>
<keyword evidence="2" id="KW-0805">Transcription regulation</keyword>
<keyword evidence="3" id="KW-0731">Sigma factor</keyword>
<feature type="domain" description="RNA polymerase sigma-70 region 2" evidence="6">
    <location>
        <begin position="12"/>
        <end position="76"/>
    </location>
</feature>
<name>A0ABW3TU63_9BACL</name>
<comment type="similarity">
    <text evidence="1">Belongs to the sigma-70 factor family. ECF subfamily.</text>
</comment>
<dbReference type="InterPro" id="IPR014284">
    <property type="entry name" value="RNA_pol_sigma-70_dom"/>
</dbReference>
<evidence type="ECO:0000256" key="1">
    <source>
        <dbReference type="ARBA" id="ARBA00010641"/>
    </source>
</evidence>
<dbReference type="Pfam" id="PF04542">
    <property type="entry name" value="Sigma70_r2"/>
    <property type="match status" value="1"/>
</dbReference>
<comment type="caution">
    <text evidence="8">The sequence shown here is derived from an EMBL/GenBank/DDBJ whole genome shotgun (WGS) entry which is preliminary data.</text>
</comment>
<dbReference type="InterPro" id="IPR013324">
    <property type="entry name" value="RNA_pol_sigma_r3/r4-like"/>
</dbReference>
<evidence type="ECO:0000256" key="2">
    <source>
        <dbReference type="ARBA" id="ARBA00023015"/>
    </source>
</evidence>
<dbReference type="Gene3D" id="1.10.1740.10">
    <property type="match status" value="1"/>
</dbReference>
<dbReference type="EMBL" id="JBHTLT010000020">
    <property type="protein sequence ID" value="MFD1204316.1"/>
    <property type="molecule type" value="Genomic_DNA"/>
</dbReference>
<sequence>MDEMTLEKKLFQYLQIVLNYLIKMGATREDAEDIIQNTAYKFIKYMDVIQPNTIKSWLFRVAINEYYDLCRKQKRRKEHILSIDMEQLSKGITAEEEVLQRETGKEITETLQKVSSKHREFLILKYSTGLTIQEIAEMYGMQPDSVKTTLYRARKQFISKFRRQI</sequence>